<comment type="caution">
    <text evidence="1">The sequence shown here is derived from an EMBL/GenBank/DDBJ whole genome shotgun (WGS) entry which is preliminary data.</text>
</comment>
<accession>A0A7W8X814</accession>
<organism evidence="1 2">
    <name type="scientific">Rhizobium giardinii</name>
    <dbReference type="NCBI Taxonomy" id="56731"/>
    <lineage>
        <taxon>Bacteria</taxon>
        <taxon>Pseudomonadati</taxon>
        <taxon>Pseudomonadota</taxon>
        <taxon>Alphaproteobacteria</taxon>
        <taxon>Hyphomicrobiales</taxon>
        <taxon>Rhizobiaceae</taxon>
        <taxon>Rhizobium/Agrobacterium group</taxon>
        <taxon>Rhizobium</taxon>
    </lineage>
</organism>
<name>A0A7W8X814_9HYPH</name>
<dbReference type="EMBL" id="JACHBK010000003">
    <property type="protein sequence ID" value="MBB5535052.1"/>
    <property type="molecule type" value="Genomic_DNA"/>
</dbReference>
<gene>
    <name evidence="1" type="ORF">GGD55_001735</name>
</gene>
<dbReference type="AlphaFoldDB" id="A0A7W8X814"/>
<keyword evidence="2" id="KW-1185">Reference proteome</keyword>
<reference evidence="1 2" key="1">
    <citation type="submission" date="2020-08" db="EMBL/GenBank/DDBJ databases">
        <title>Genomic Encyclopedia of Type Strains, Phase IV (KMG-V): Genome sequencing to study the core and pangenomes of soil and plant-associated prokaryotes.</title>
        <authorList>
            <person name="Whitman W."/>
        </authorList>
    </citation>
    <scope>NUCLEOTIDE SEQUENCE [LARGE SCALE GENOMIC DNA]</scope>
    <source>
        <strain evidence="1 2">SEMIA 4084</strain>
    </source>
</reference>
<dbReference type="Proteomes" id="UP000585507">
    <property type="component" value="Unassembled WGS sequence"/>
</dbReference>
<evidence type="ECO:0000313" key="1">
    <source>
        <dbReference type="EMBL" id="MBB5535052.1"/>
    </source>
</evidence>
<evidence type="ECO:0000313" key="2">
    <source>
        <dbReference type="Proteomes" id="UP000585507"/>
    </source>
</evidence>
<sequence length="102" mass="11260">MTDQTARNFMRVHERFGKSKTILDLQPSVLYALSAPSTPAEVREPIEELIADGEKFTAADIAALKAEYAKAKAELSAQSVTHGHALAWLPVPRSSRSRMHSR</sequence>
<protein>
    <submittedName>
        <fullName evidence="1">Uncharacterized protein</fullName>
    </submittedName>
</protein>
<proteinExistence type="predicted"/>